<dbReference type="Proteomes" id="UP000011115">
    <property type="component" value="Unassembled WGS sequence"/>
</dbReference>
<feature type="region of interest" description="Disordered" evidence="2">
    <location>
        <begin position="354"/>
        <end position="460"/>
    </location>
</feature>
<name>M1DVF2_SOLTU</name>
<protein>
    <recommendedName>
        <fullName evidence="5">Integrase core domain containing protein</fullName>
    </recommendedName>
</protein>
<feature type="compositionally biased region" description="Basic and acidic residues" evidence="2">
    <location>
        <begin position="402"/>
        <end position="415"/>
    </location>
</feature>
<evidence type="ECO:0000313" key="4">
    <source>
        <dbReference type="Proteomes" id="UP000011115"/>
    </source>
</evidence>
<organism evidence="3 4">
    <name type="scientific">Solanum tuberosum</name>
    <name type="common">Potato</name>
    <dbReference type="NCBI Taxonomy" id="4113"/>
    <lineage>
        <taxon>Eukaryota</taxon>
        <taxon>Viridiplantae</taxon>
        <taxon>Streptophyta</taxon>
        <taxon>Embryophyta</taxon>
        <taxon>Tracheophyta</taxon>
        <taxon>Spermatophyta</taxon>
        <taxon>Magnoliopsida</taxon>
        <taxon>eudicotyledons</taxon>
        <taxon>Gunneridae</taxon>
        <taxon>Pentapetalae</taxon>
        <taxon>asterids</taxon>
        <taxon>lamiids</taxon>
        <taxon>Solanales</taxon>
        <taxon>Solanaceae</taxon>
        <taxon>Solanoideae</taxon>
        <taxon>Solaneae</taxon>
        <taxon>Solanum</taxon>
    </lineage>
</organism>
<reference evidence="4" key="1">
    <citation type="journal article" date="2011" name="Nature">
        <title>Genome sequence and analysis of the tuber crop potato.</title>
        <authorList>
            <consortium name="The Potato Genome Sequencing Consortium"/>
        </authorList>
    </citation>
    <scope>NUCLEOTIDE SEQUENCE [LARGE SCALE GENOMIC DNA]</scope>
    <source>
        <strain evidence="4">cv. DM1-3 516 R44</strain>
    </source>
</reference>
<dbReference type="Gramene" id="PGSC0003DMT400095032">
    <property type="protein sequence ID" value="PGSC0003DMT400095032"/>
    <property type="gene ID" value="PGSC0003DMG400044603"/>
</dbReference>
<keyword evidence="1" id="KW-0175">Coiled coil</keyword>
<evidence type="ECO:0000256" key="1">
    <source>
        <dbReference type="SAM" id="Coils"/>
    </source>
</evidence>
<dbReference type="InParanoid" id="M1DVF2"/>
<dbReference type="EnsemblPlants" id="PGSC0003DMT400095032">
    <property type="protein sequence ID" value="PGSC0003DMT400095032"/>
    <property type="gene ID" value="PGSC0003DMG400044603"/>
</dbReference>
<evidence type="ECO:0000313" key="3">
    <source>
        <dbReference type="EnsemblPlants" id="PGSC0003DMT400095032"/>
    </source>
</evidence>
<reference evidence="3" key="2">
    <citation type="submission" date="2015-06" db="UniProtKB">
        <authorList>
            <consortium name="EnsemblPlants"/>
        </authorList>
    </citation>
    <scope>IDENTIFICATION</scope>
    <source>
        <strain evidence="3">DM1-3 516 R44</strain>
    </source>
</reference>
<feature type="coiled-coil region" evidence="1">
    <location>
        <begin position="277"/>
        <end position="330"/>
    </location>
</feature>
<accession>M1DVF2</accession>
<sequence>MQDLVQTEHHGPWCFSRELSRSVNLKPKFGSYWKLHQIRFMEGFTSSVRSELVSRMVVQTMTPFTEAETGGREEAVNREDEEEITDDDTMVMYVNAQEPNHAMRPQLIACYRSMWTVNWSKEFFDNGIMNKTGAFRNRAIMPESRVVLADIKAYSDIYRKFQLHQFNFMDNAPGESSSHLTREFYSSYAATLMNFVADTETTKRGQKYMVITWGPLNSIINRGKSIDISKASINRMLYSPEYSAPASVGPFEGKHYEVTSDAMMEDTKVLTTRKEIKDEMRTELSVLKNRIDGLENLVPDRFQAAGSADIEEFRAQLVEMRTHIAKLTGKPVQVPTLVMPDSLMQMLNQAPSTQSIDDLWGEPPTSKFGNRKHKAGELYEETPTDPARVAKRQEKKARRASKREAREKEAFEQQQRDAALVGASGSGAPAPTNEDQIDHVPSSESAPIDKGTDVHPTTGV</sequence>
<evidence type="ECO:0008006" key="5">
    <source>
        <dbReference type="Google" id="ProtNLM"/>
    </source>
</evidence>
<evidence type="ECO:0000256" key="2">
    <source>
        <dbReference type="SAM" id="MobiDB-lite"/>
    </source>
</evidence>
<feature type="compositionally biased region" description="Basic residues" evidence="2">
    <location>
        <begin position="389"/>
        <end position="401"/>
    </location>
</feature>
<dbReference type="AlphaFoldDB" id="M1DVF2"/>
<keyword evidence="4" id="KW-1185">Reference proteome</keyword>
<proteinExistence type="predicted"/>
<dbReference type="PaxDb" id="4113-PGSC0003DMT400095032"/>
<dbReference type="HOGENOM" id="CLU_021776_2_0_1"/>